<dbReference type="Proteomes" id="UP000244081">
    <property type="component" value="Unassembled WGS sequence"/>
</dbReference>
<dbReference type="EC" id="3.2.2.n1" evidence="3"/>
<dbReference type="PANTHER" id="PTHR31223:SF70">
    <property type="entry name" value="LOG FAMILY PROTEIN YJL055W"/>
    <property type="match status" value="1"/>
</dbReference>
<name>A0A2T5UWB3_9HYPH</name>
<dbReference type="GO" id="GO:0005829">
    <property type="term" value="C:cytosol"/>
    <property type="evidence" value="ECO:0007669"/>
    <property type="project" value="TreeGrafter"/>
</dbReference>
<evidence type="ECO:0000313" key="5">
    <source>
        <dbReference type="Proteomes" id="UP000244081"/>
    </source>
</evidence>
<dbReference type="SUPFAM" id="SSF102405">
    <property type="entry name" value="MCP/YpsA-like"/>
    <property type="match status" value="1"/>
</dbReference>
<dbReference type="NCBIfam" id="TIGR00730">
    <property type="entry name" value="Rossman fold protein, TIGR00730 family"/>
    <property type="match status" value="1"/>
</dbReference>
<keyword evidence="5" id="KW-1185">Reference proteome</keyword>
<accession>A0A2T5UWB3</accession>
<dbReference type="GO" id="GO:0008714">
    <property type="term" value="F:AMP nucleosidase activity"/>
    <property type="evidence" value="ECO:0007669"/>
    <property type="project" value="UniProtKB-EC"/>
</dbReference>
<dbReference type="PANTHER" id="PTHR31223">
    <property type="entry name" value="LOG FAMILY PROTEIN YJL055W"/>
    <property type="match status" value="1"/>
</dbReference>
<organism evidence="4 5">
    <name type="scientific">Breoghania corrubedonensis</name>
    <dbReference type="NCBI Taxonomy" id="665038"/>
    <lineage>
        <taxon>Bacteria</taxon>
        <taxon>Pseudomonadati</taxon>
        <taxon>Pseudomonadota</taxon>
        <taxon>Alphaproteobacteria</taxon>
        <taxon>Hyphomicrobiales</taxon>
        <taxon>Stappiaceae</taxon>
        <taxon>Breoghania</taxon>
    </lineage>
</organism>
<evidence type="ECO:0000313" key="4">
    <source>
        <dbReference type="EMBL" id="PTW55751.1"/>
    </source>
</evidence>
<dbReference type="Pfam" id="PF03641">
    <property type="entry name" value="Lysine_decarbox"/>
    <property type="match status" value="1"/>
</dbReference>
<comment type="similarity">
    <text evidence="2 3">Belongs to the LOG family.</text>
</comment>
<evidence type="ECO:0000256" key="2">
    <source>
        <dbReference type="ARBA" id="ARBA00006763"/>
    </source>
</evidence>
<dbReference type="OrthoDB" id="9801098at2"/>
<dbReference type="AlphaFoldDB" id="A0A2T5UWB3"/>
<dbReference type="InterPro" id="IPR005269">
    <property type="entry name" value="LOG"/>
</dbReference>
<dbReference type="GO" id="GO:0009691">
    <property type="term" value="P:cytokinin biosynthetic process"/>
    <property type="evidence" value="ECO:0007669"/>
    <property type="project" value="UniProtKB-UniRule"/>
</dbReference>
<proteinExistence type="inferred from homology"/>
<comment type="catalytic activity">
    <reaction evidence="1">
        <text>AMP + H2O = D-ribose 5-phosphate + adenine</text>
        <dbReference type="Rhea" id="RHEA:20129"/>
        <dbReference type="ChEBI" id="CHEBI:15377"/>
        <dbReference type="ChEBI" id="CHEBI:16708"/>
        <dbReference type="ChEBI" id="CHEBI:78346"/>
        <dbReference type="ChEBI" id="CHEBI:456215"/>
        <dbReference type="EC" id="3.2.2.4"/>
    </reaction>
</comment>
<dbReference type="EMBL" id="QAYG01000012">
    <property type="protein sequence ID" value="PTW55751.1"/>
    <property type="molecule type" value="Genomic_DNA"/>
</dbReference>
<gene>
    <name evidence="4" type="ORF">C8N35_11276</name>
</gene>
<comment type="caution">
    <text evidence="4">The sequence shown here is derived from an EMBL/GenBank/DDBJ whole genome shotgun (WGS) entry which is preliminary data.</text>
</comment>
<dbReference type="Gene3D" id="3.40.50.450">
    <property type="match status" value="1"/>
</dbReference>
<keyword evidence="3" id="KW-0203">Cytokinin biosynthesis</keyword>
<evidence type="ECO:0000256" key="3">
    <source>
        <dbReference type="RuleBase" id="RU363015"/>
    </source>
</evidence>
<keyword evidence="3" id="KW-0378">Hydrolase</keyword>
<sequence>MSELKAVCVYCGSNPGNRPDYLAAAEALGELIARRGLRLVYGGAEIGLMGRVASAALAAGGEVVGIMPQALVDREIAHKGLTEMHVVASMHERKKMMADLSDGFIALPGGIGTLEELFEVWTWAQLGHHEKPCGLLDVAGYYSKLAAFLDHQVTEGFVRVEHRAMLAIDDDPAALLERFTAYSAPHVTKWVERSDV</sequence>
<dbReference type="InterPro" id="IPR031100">
    <property type="entry name" value="LOG_fam"/>
</dbReference>
<protein>
    <recommendedName>
        <fullName evidence="3">Cytokinin riboside 5'-monophosphate phosphoribohydrolase</fullName>
        <ecNumber evidence="3">3.2.2.n1</ecNumber>
    </recommendedName>
</protein>
<reference evidence="4 5" key="1">
    <citation type="submission" date="2018-04" db="EMBL/GenBank/DDBJ databases">
        <title>Genomic Encyclopedia of Archaeal and Bacterial Type Strains, Phase II (KMG-II): from individual species to whole genera.</title>
        <authorList>
            <person name="Goeker M."/>
        </authorList>
    </citation>
    <scope>NUCLEOTIDE SEQUENCE [LARGE SCALE GENOMIC DNA]</scope>
    <source>
        <strain evidence="4 5">DSM 23382</strain>
    </source>
</reference>
<evidence type="ECO:0000256" key="1">
    <source>
        <dbReference type="ARBA" id="ARBA00000274"/>
    </source>
</evidence>